<dbReference type="Proteomes" id="UP000738402">
    <property type="component" value="Unassembled WGS sequence"/>
</dbReference>
<accession>A0AAN6HYK9</accession>
<feature type="region of interest" description="Disordered" evidence="1">
    <location>
        <begin position="1"/>
        <end position="54"/>
    </location>
</feature>
<reference evidence="2" key="1">
    <citation type="journal article" date="2021" name="G3 (Bethesda)">
        <title>Genomic diversity, chromosomal rearrangements, and interspecies hybridization in the ogataea polymorpha species complex.</title>
        <authorList>
            <person name="Hanson S.J."/>
            <person name="Cinneide E.O."/>
            <person name="Salzberg L.I."/>
            <person name="Wolfe K.H."/>
            <person name="McGowan J."/>
            <person name="Fitzpatrick D.A."/>
            <person name="Matlin K."/>
        </authorList>
    </citation>
    <scope>NUCLEOTIDE SEQUENCE</scope>
    <source>
        <strain evidence="2">83-405-1</strain>
    </source>
</reference>
<gene>
    <name evidence="2" type="ORF">KL933_004678</name>
</gene>
<evidence type="ECO:0000313" key="3">
    <source>
        <dbReference type="Proteomes" id="UP000738402"/>
    </source>
</evidence>
<evidence type="ECO:0000313" key="2">
    <source>
        <dbReference type="EMBL" id="KAG7724484.1"/>
    </source>
</evidence>
<proteinExistence type="predicted"/>
<dbReference type="EMBL" id="JAHLUH010000016">
    <property type="protein sequence ID" value="KAG7724484.1"/>
    <property type="molecule type" value="Genomic_DNA"/>
</dbReference>
<protein>
    <submittedName>
        <fullName evidence="2">Uncharacterized protein</fullName>
    </submittedName>
</protein>
<organism evidence="2 3">
    <name type="scientific">Ogataea haglerorum</name>
    <dbReference type="NCBI Taxonomy" id="1937702"/>
    <lineage>
        <taxon>Eukaryota</taxon>
        <taxon>Fungi</taxon>
        <taxon>Dikarya</taxon>
        <taxon>Ascomycota</taxon>
        <taxon>Saccharomycotina</taxon>
        <taxon>Pichiomycetes</taxon>
        <taxon>Pichiales</taxon>
        <taxon>Pichiaceae</taxon>
        <taxon>Ogataea</taxon>
    </lineage>
</organism>
<name>A0AAN6HYK9_9ASCO</name>
<feature type="compositionally biased region" description="Basic residues" evidence="1">
    <location>
        <begin position="41"/>
        <end position="50"/>
    </location>
</feature>
<comment type="caution">
    <text evidence="2">The sequence shown here is derived from an EMBL/GenBank/DDBJ whole genome shotgun (WGS) entry which is preliminary data.</text>
</comment>
<evidence type="ECO:0000256" key="1">
    <source>
        <dbReference type="SAM" id="MobiDB-lite"/>
    </source>
</evidence>
<feature type="compositionally biased region" description="Basic and acidic residues" evidence="1">
    <location>
        <begin position="152"/>
        <end position="170"/>
    </location>
</feature>
<dbReference type="AlphaFoldDB" id="A0AAN6HYK9"/>
<feature type="region of interest" description="Disordered" evidence="1">
    <location>
        <begin position="152"/>
        <end position="202"/>
    </location>
</feature>
<sequence>MDALQPRAEPADDVPARAHELRPPAVQPGVALRPPVPVRGATRHCPHGHRAQLPGNLRGRAVLPVWHAFFPHHERPRRVRLGLLDAQLLLLSAGPDGGKHPDLHGVGAHDDDPVHPAAGGGRAGAELELHRPFVCHFGRICARIRIPETVHESAVPDRRTRRDGAGRRDQPPAAAGALHPRAGRQQRPVRAALARGPGAGHQ</sequence>